<dbReference type="KEGG" id="bvk:117236699"/>
<dbReference type="PANTHER" id="PTHR15838">
    <property type="entry name" value="NUCLEOLAR PROTEIN OF 40 KDA"/>
    <property type="match status" value="1"/>
</dbReference>
<feature type="compositionally biased region" description="Basic residues" evidence="2">
    <location>
        <begin position="168"/>
        <end position="184"/>
    </location>
</feature>
<proteinExistence type="predicted"/>
<gene>
    <name evidence="6" type="primary">LOC117236699</name>
</gene>
<dbReference type="GO" id="GO:0008270">
    <property type="term" value="F:zinc ion binding"/>
    <property type="evidence" value="ECO:0007669"/>
    <property type="project" value="UniProtKB-KW"/>
</dbReference>
<feature type="compositionally biased region" description="Basic residues" evidence="2">
    <location>
        <begin position="200"/>
        <end position="218"/>
    </location>
</feature>
<dbReference type="GeneID" id="117236699"/>
<sequence length="264" mass="29993">MKMTRCKLNQIFIGEVASVQNYGAFIRIPGCSFQGLIHKSQVSSAHINNVGEVLQKGERIWCKVIHIGDDGKIGLSMKHVNQGNGTDLDPNGIQLQRDVQKKRPIEKHDRRTIHLEAILNTTCMKCGTAGHLSKDCFMSPDGKRYELIPEIEEKQDVIQIQSDISKKDTRHKQKKLKRKKKAKKIKQDALDSDSDEKDVIKKKKKKYSKDQKKKKKKHESSCSDKNSSDSSSSHDVKAHKRKHSESSGKCTKKCKHSKTKYASE</sequence>
<keyword evidence="1" id="KW-0862">Zinc</keyword>
<dbReference type="InterPro" id="IPR012340">
    <property type="entry name" value="NA-bd_OB-fold"/>
</dbReference>
<feature type="domain" description="CCHC-type" evidence="4">
    <location>
        <begin position="123"/>
        <end position="136"/>
    </location>
</feature>
<protein>
    <submittedName>
        <fullName evidence="6">Nucleolar protein of 40 kDa-like</fullName>
    </submittedName>
</protein>
<keyword evidence="5" id="KW-1185">Reference proteome</keyword>
<organism evidence="5 6">
    <name type="scientific">Bombus vosnesenskii</name>
    <dbReference type="NCBI Taxonomy" id="207650"/>
    <lineage>
        <taxon>Eukaryota</taxon>
        <taxon>Metazoa</taxon>
        <taxon>Ecdysozoa</taxon>
        <taxon>Arthropoda</taxon>
        <taxon>Hexapoda</taxon>
        <taxon>Insecta</taxon>
        <taxon>Pterygota</taxon>
        <taxon>Neoptera</taxon>
        <taxon>Endopterygota</taxon>
        <taxon>Hymenoptera</taxon>
        <taxon>Apocrita</taxon>
        <taxon>Aculeata</taxon>
        <taxon>Apoidea</taxon>
        <taxon>Anthophila</taxon>
        <taxon>Apidae</taxon>
        <taxon>Bombus</taxon>
        <taxon>Pyrobombus</taxon>
    </lineage>
</organism>
<keyword evidence="1" id="KW-0863">Zinc-finger</keyword>
<evidence type="ECO:0000313" key="6">
    <source>
        <dbReference type="RefSeq" id="XP_033355756.1"/>
    </source>
</evidence>
<feature type="region of interest" description="Disordered" evidence="2">
    <location>
        <begin position="163"/>
        <end position="264"/>
    </location>
</feature>
<evidence type="ECO:0000256" key="1">
    <source>
        <dbReference type="PROSITE-ProRule" id="PRU00047"/>
    </source>
</evidence>
<evidence type="ECO:0000259" key="3">
    <source>
        <dbReference type="PROSITE" id="PS50126"/>
    </source>
</evidence>
<feature type="domain" description="S1 motif" evidence="3">
    <location>
        <begin position="9"/>
        <end position="78"/>
    </location>
</feature>
<dbReference type="RefSeq" id="XP_033355756.1">
    <property type="nucleotide sequence ID" value="XM_033499865.1"/>
</dbReference>
<dbReference type="Proteomes" id="UP000504631">
    <property type="component" value="Unplaced"/>
</dbReference>
<dbReference type="PROSITE" id="PS50158">
    <property type="entry name" value="ZF_CCHC"/>
    <property type="match status" value="1"/>
</dbReference>
<dbReference type="AlphaFoldDB" id="A0A6J3KUD1"/>
<accession>A0A6J3KUD1</accession>
<dbReference type="PANTHER" id="PTHR15838:SF1">
    <property type="entry name" value="ZINC FINGER CCHC DOMAIN-CONTAINING PROTEIN 17"/>
    <property type="match status" value="1"/>
</dbReference>
<evidence type="ECO:0000313" key="5">
    <source>
        <dbReference type="Proteomes" id="UP000504631"/>
    </source>
</evidence>
<reference evidence="6" key="1">
    <citation type="submission" date="2025-08" db="UniProtKB">
        <authorList>
            <consortium name="RefSeq"/>
        </authorList>
    </citation>
    <scope>IDENTIFICATION</scope>
    <source>
        <tissue evidence="6">Muscle</tissue>
    </source>
</reference>
<dbReference type="Gene3D" id="2.40.50.140">
    <property type="entry name" value="Nucleic acid-binding proteins"/>
    <property type="match status" value="1"/>
</dbReference>
<dbReference type="GO" id="GO:0003723">
    <property type="term" value="F:RNA binding"/>
    <property type="evidence" value="ECO:0007669"/>
    <property type="project" value="TreeGrafter"/>
</dbReference>
<dbReference type="SUPFAM" id="SSF50249">
    <property type="entry name" value="Nucleic acid-binding proteins"/>
    <property type="match status" value="1"/>
</dbReference>
<feature type="compositionally biased region" description="Basic residues" evidence="2">
    <location>
        <begin position="250"/>
        <end position="264"/>
    </location>
</feature>
<name>A0A6J3KUD1_9HYME</name>
<dbReference type="InterPro" id="IPR003029">
    <property type="entry name" value="S1_domain"/>
</dbReference>
<feature type="compositionally biased region" description="Low complexity" evidence="2">
    <location>
        <begin position="223"/>
        <end position="233"/>
    </location>
</feature>
<dbReference type="InterPro" id="IPR001878">
    <property type="entry name" value="Znf_CCHC"/>
</dbReference>
<dbReference type="PROSITE" id="PS50126">
    <property type="entry name" value="S1"/>
    <property type="match status" value="1"/>
</dbReference>
<evidence type="ECO:0000256" key="2">
    <source>
        <dbReference type="SAM" id="MobiDB-lite"/>
    </source>
</evidence>
<keyword evidence="1" id="KW-0479">Metal-binding</keyword>
<evidence type="ECO:0000259" key="4">
    <source>
        <dbReference type="PROSITE" id="PS50158"/>
    </source>
</evidence>
<dbReference type="GO" id="GO:0043489">
    <property type="term" value="P:RNA stabilization"/>
    <property type="evidence" value="ECO:0007669"/>
    <property type="project" value="TreeGrafter"/>
</dbReference>
<dbReference type="SMART" id="SM00316">
    <property type="entry name" value="S1"/>
    <property type="match status" value="1"/>
</dbReference>
<dbReference type="Pfam" id="PF00575">
    <property type="entry name" value="S1"/>
    <property type="match status" value="1"/>
</dbReference>